<accession>A0A4Y2NUA6</accession>
<dbReference type="AlphaFoldDB" id="A0A4Y2NUA6"/>
<dbReference type="EMBL" id="BGPR01009786">
    <property type="protein sequence ID" value="GBN42269.1"/>
    <property type="molecule type" value="Genomic_DNA"/>
</dbReference>
<organism evidence="1 2">
    <name type="scientific">Araneus ventricosus</name>
    <name type="common">Orbweaver spider</name>
    <name type="synonym">Epeira ventricosa</name>
    <dbReference type="NCBI Taxonomy" id="182803"/>
    <lineage>
        <taxon>Eukaryota</taxon>
        <taxon>Metazoa</taxon>
        <taxon>Ecdysozoa</taxon>
        <taxon>Arthropoda</taxon>
        <taxon>Chelicerata</taxon>
        <taxon>Arachnida</taxon>
        <taxon>Araneae</taxon>
        <taxon>Araneomorphae</taxon>
        <taxon>Entelegynae</taxon>
        <taxon>Araneoidea</taxon>
        <taxon>Araneidae</taxon>
        <taxon>Araneus</taxon>
    </lineage>
</organism>
<reference evidence="1 2" key="1">
    <citation type="journal article" date="2019" name="Sci. Rep.">
        <title>Orb-weaving spider Araneus ventricosus genome elucidates the spidroin gene catalogue.</title>
        <authorList>
            <person name="Kono N."/>
            <person name="Nakamura H."/>
            <person name="Ohtoshi R."/>
            <person name="Moran D.A.P."/>
            <person name="Shinohara A."/>
            <person name="Yoshida Y."/>
            <person name="Fujiwara M."/>
            <person name="Mori M."/>
            <person name="Tomita M."/>
            <person name="Arakawa K."/>
        </authorList>
    </citation>
    <scope>NUCLEOTIDE SEQUENCE [LARGE SCALE GENOMIC DNA]</scope>
</reference>
<dbReference type="Proteomes" id="UP000499080">
    <property type="component" value="Unassembled WGS sequence"/>
</dbReference>
<name>A0A4Y2NUA6_ARAVE</name>
<keyword evidence="2" id="KW-1185">Reference proteome</keyword>
<comment type="caution">
    <text evidence="1">The sequence shown here is derived from an EMBL/GenBank/DDBJ whole genome shotgun (WGS) entry which is preliminary data.</text>
</comment>
<evidence type="ECO:0000313" key="2">
    <source>
        <dbReference type="Proteomes" id="UP000499080"/>
    </source>
</evidence>
<protein>
    <submittedName>
        <fullName evidence="1">Uncharacterized protein</fullName>
    </submittedName>
</protein>
<sequence>MHWRKDFPCCQLSCRTPIWEAKTRHEVSLVSVHLTTLEEDLKQQLVCQDSPKDVLSDSGLEIEMAIPFLQTVTLKIVLNNHSSVRSCIIIHYNEIVTNITGIWAVIWIKDLIPISHTSQSSSMEHMQVNVTTE</sequence>
<proteinExistence type="predicted"/>
<evidence type="ECO:0000313" key="1">
    <source>
        <dbReference type="EMBL" id="GBN42269.1"/>
    </source>
</evidence>
<gene>
    <name evidence="1" type="ORF">AVEN_59532_1</name>
</gene>